<accession>A0A517L3M1</accession>
<feature type="region of interest" description="Disordered" evidence="1">
    <location>
        <begin position="43"/>
        <end position="186"/>
    </location>
</feature>
<protein>
    <submittedName>
        <fullName evidence="2">Uncharacterized protein</fullName>
    </submittedName>
</protein>
<gene>
    <name evidence="2" type="ORF">FKW77_007153</name>
</gene>
<dbReference type="AlphaFoldDB" id="A0A517L3M1"/>
<feature type="compositionally biased region" description="Basic and acidic residues" evidence="1">
    <location>
        <begin position="169"/>
        <end position="179"/>
    </location>
</feature>
<reference evidence="2 3" key="1">
    <citation type="submission" date="2019-07" db="EMBL/GenBank/DDBJ databases">
        <title>Finished genome of Venturia effusa.</title>
        <authorList>
            <person name="Young C.A."/>
            <person name="Cox M.P."/>
            <person name="Ganley A.R.D."/>
            <person name="David W.J."/>
        </authorList>
    </citation>
    <scope>NUCLEOTIDE SEQUENCE [LARGE SCALE GENOMIC DNA]</scope>
    <source>
        <strain evidence="3">albino</strain>
    </source>
</reference>
<sequence length="186" mass="19451">MPISWTPDAHETLLFSIFASAAHKGAPPSFSALSQHIAGLKKKVKVGAGSTTKSSAATTPVPRSKKAAATGTFGSAPKSRGRQATNTLFSGSASKANHRADVSDDSEGEDGDASASADSPTPATGRQSLKKGSALGKRRRSEEEDELDDLPIRGPKPTPLLDQLRAAAGKKEEKMKREPVWSSESL</sequence>
<feature type="compositionally biased region" description="Low complexity" evidence="1">
    <location>
        <begin position="113"/>
        <end position="124"/>
    </location>
</feature>
<organism evidence="2 3">
    <name type="scientific">Venturia effusa</name>
    <dbReference type="NCBI Taxonomy" id="50376"/>
    <lineage>
        <taxon>Eukaryota</taxon>
        <taxon>Fungi</taxon>
        <taxon>Dikarya</taxon>
        <taxon>Ascomycota</taxon>
        <taxon>Pezizomycotina</taxon>
        <taxon>Dothideomycetes</taxon>
        <taxon>Pleosporomycetidae</taxon>
        <taxon>Venturiales</taxon>
        <taxon>Venturiaceae</taxon>
        <taxon>Venturia</taxon>
    </lineage>
</organism>
<keyword evidence="3" id="KW-1185">Reference proteome</keyword>
<proteinExistence type="predicted"/>
<evidence type="ECO:0000313" key="2">
    <source>
        <dbReference type="EMBL" id="QDS70233.1"/>
    </source>
</evidence>
<dbReference type="OrthoDB" id="5420368at2759"/>
<name>A0A517L3M1_9PEZI</name>
<feature type="compositionally biased region" description="Low complexity" evidence="1">
    <location>
        <begin position="46"/>
        <end position="59"/>
    </location>
</feature>
<evidence type="ECO:0000256" key="1">
    <source>
        <dbReference type="SAM" id="MobiDB-lite"/>
    </source>
</evidence>
<evidence type="ECO:0000313" key="3">
    <source>
        <dbReference type="Proteomes" id="UP000316270"/>
    </source>
</evidence>
<dbReference type="EMBL" id="CP042188">
    <property type="protein sequence ID" value="QDS70233.1"/>
    <property type="molecule type" value="Genomic_DNA"/>
</dbReference>
<dbReference type="Proteomes" id="UP000316270">
    <property type="component" value="Chromosome 4"/>
</dbReference>
<feature type="compositionally biased region" description="Acidic residues" evidence="1">
    <location>
        <begin position="103"/>
        <end position="112"/>
    </location>
</feature>
<feature type="compositionally biased region" description="Polar residues" evidence="1">
    <location>
        <begin position="82"/>
        <end position="95"/>
    </location>
</feature>